<accession>A0A0Q4B4T1</accession>
<dbReference type="STRING" id="1702214.AL399_08640"/>
<sequence length="106" mass="11969">MRIKLTDSEEHAVPRGKGRYNINTGQMHPQAGYGRDQLYTNAVPTKDLGRFMFGFRLKAKSEHEAAQVFGWYGVGVELIPPVSCLRVHLAGVYIISTFAAWYSVFF</sequence>
<dbReference type="PATRIC" id="fig|1702214.3.peg.8"/>
<proteinExistence type="predicted"/>
<dbReference type="Proteomes" id="UP000054172">
    <property type="component" value="Unassembled WGS sequence"/>
</dbReference>
<dbReference type="AlphaFoldDB" id="A0A0Q4B4T1"/>
<keyword evidence="2" id="KW-1185">Reference proteome</keyword>
<reference evidence="1" key="1">
    <citation type="submission" date="2015-08" db="EMBL/GenBank/DDBJ databases">
        <title>Candidatus Bacteriodes Periocalifornicus.</title>
        <authorList>
            <person name="McLean J.S."/>
            <person name="Kelley S."/>
        </authorList>
    </citation>
    <scope>NUCLEOTIDE SEQUENCE [LARGE SCALE GENOMIC DNA]</scope>
    <source>
        <strain evidence="1">12B</strain>
    </source>
</reference>
<evidence type="ECO:0000313" key="1">
    <source>
        <dbReference type="EMBL" id="KQM08200.1"/>
    </source>
</evidence>
<organism evidence="1 2">
    <name type="scientific">Candidatus [Bacteroides] periocalifornicus</name>
    <dbReference type="NCBI Taxonomy" id="1702214"/>
    <lineage>
        <taxon>Bacteria</taxon>
        <taxon>Pseudomonadati</taxon>
        <taxon>Bacteroidota</taxon>
    </lineage>
</organism>
<dbReference type="EMBL" id="LIIK01000057">
    <property type="protein sequence ID" value="KQM08200.1"/>
    <property type="molecule type" value="Genomic_DNA"/>
</dbReference>
<evidence type="ECO:0000313" key="2">
    <source>
        <dbReference type="Proteomes" id="UP000054172"/>
    </source>
</evidence>
<gene>
    <name evidence="1" type="ORF">AL399_08640</name>
</gene>
<name>A0A0Q4B4T1_9BACT</name>
<comment type="caution">
    <text evidence="1">The sequence shown here is derived from an EMBL/GenBank/DDBJ whole genome shotgun (WGS) entry which is preliminary data.</text>
</comment>
<protein>
    <submittedName>
        <fullName evidence="1">Uncharacterized protein</fullName>
    </submittedName>
</protein>